<dbReference type="SMART" id="SM00997">
    <property type="entry name" value="AdoHcyase_NAD"/>
    <property type="match status" value="1"/>
</dbReference>
<dbReference type="PROSITE" id="PS00739">
    <property type="entry name" value="ADOHCYASE_2"/>
    <property type="match status" value="1"/>
</dbReference>
<dbReference type="SUPFAM" id="SSF54695">
    <property type="entry name" value="POZ domain"/>
    <property type="match status" value="1"/>
</dbReference>
<comment type="function">
    <text evidence="2">Adenosylhomocysteine is a competitive inhibitor of S-adenosyl-L-methionine-dependent methyl transferase reactions; therefore adenosylhomocysteinase may play a key role in the control of methylations via regulation of the intracellular concentration of adenosylhomocysteine.</text>
</comment>
<dbReference type="NCBIfam" id="NF004005">
    <property type="entry name" value="PRK05476.2-3"/>
    <property type="match status" value="1"/>
</dbReference>
<dbReference type="PANTHER" id="PTHR23420">
    <property type="entry name" value="ADENOSYLHOMOCYSTEINASE"/>
    <property type="match status" value="1"/>
</dbReference>
<dbReference type="PANTHER" id="PTHR23420:SF0">
    <property type="entry name" value="ADENOSYLHOMOCYSTEINASE"/>
    <property type="match status" value="1"/>
</dbReference>
<name>A0A5N6KRW1_9ROSI</name>
<dbReference type="InterPro" id="IPR015878">
    <property type="entry name" value="Ado_hCys_hydrolase_NAD-bd"/>
</dbReference>
<dbReference type="Pfam" id="PF00670">
    <property type="entry name" value="AdoHcyase_NAD"/>
    <property type="match status" value="1"/>
</dbReference>
<keyword evidence="16" id="KW-1185">Reference proteome</keyword>
<evidence type="ECO:0000256" key="9">
    <source>
        <dbReference type="ARBA" id="ARBA00023027"/>
    </source>
</evidence>
<sequence>MSDATPQHRPTKLPGSASAQHKEECFETQLEDPPAFESAPPFEESSSVACAAAASAAAAAAAAAESETKAALPRDTKDSAAARDVDDGEPPPPYTEGSSPLDSFTYVMAAAGGPTSIITQVQQGGAQPLNALGNVGSDENITLELRGQRFTLSRDELLTLPEFVLLSLFPNGLLPEGHMSSFHEGDIYPVDYDPVSLQYMLDFFRNVAQSIPSRSPSPSGDHEAQAADPAPGSARDMLQDRAGIIVLREDLDYYVIPPRSDVEQTEMIEVKRSAGKALLRQDGIFSGLRKSEEAGSTEQHLIEMLTAGGFNHNDQWGHRGGEPHKAVICSIALARLRTDIKGNEANSNAVGMAQKLLLFWRKPARRCWWEGVDLDNVEGVEGTLKVWVRRVWTLEMGETEEEYQWCLEQQLTAFKDGKKLNLILDDGGDLTALVHSKYPETFKDCYGVSEETTTGVHHLYRMLKEKKLLTPAINVNDSVTKSKFDNLYGCRESLIDGIKRATDVMIAGKIAVVAGFGDVGKGCAQALHGMGARVLVTEVDPINALQAAMAGYEVVTMEDAAPLGQIFVTTTGCRDILVGEHFEVMKNDAIVCNIGHFDIEIDVAWLKANAASVQSIKPQVDRFTMKSGRNIILLAEGRLVNLGCATGHSSFVMSCSFTNQVLAQILLYKAQDKAFREKYVEFGATPGKLEVGVYVLPKILDEQVATLHLAHCNVKLTKFTQKQADYMGLPVEGPYKSDMYRY</sequence>
<dbReference type="Gene3D" id="3.40.50.720">
    <property type="entry name" value="NAD(P)-binding Rossmann-like Domain"/>
    <property type="match status" value="1"/>
</dbReference>
<keyword evidence="7" id="KW-0554">One-carbon metabolism</keyword>
<dbReference type="Pfam" id="PF05221">
    <property type="entry name" value="AdoHcyase"/>
    <property type="match status" value="1"/>
</dbReference>
<evidence type="ECO:0000259" key="14">
    <source>
        <dbReference type="SMART" id="SM00997"/>
    </source>
</evidence>
<feature type="domain" description="S-adenosyl-L-homocysteine hydrolase NAD binding" evidence="14">
    <location>
        <begin position="486"/>
        <end position="647"/>
    </location>
</feature>
<dbReference type="UniPathway" id="UPA00314">
    <property type="reaction ID" value="UER00076"/>
</dbReference>
<feature type="compositionally biased region" description="Low complexity" evidence="13">
    <location>
        <begin position="31"/>
        <end position="48"/>
    </location>
</feature>
<evidence type="ECO:0000256" key="8">
    <source>
        <dbReference type="ARBA" id="ARBA00022801"/>
    </source>
</evidence>
<comment type="cofactor">
    <cofactor evidence="1">
        <name>NAD(+)</name>
        <dbReference type="ChEBI" id="CHEBI:57540"/>
    </cofactor>
</comment>
<feature type="compositionally biased region" description="Basic and acidic residues" evidence="13">
    <location>
        <begin position="66"/>
        <end position="85"/>
    </location>
</feature>
<evidence type="ECO:0000256" key="11">
    <source>
        <dbReference type="ARBA" id="ARBA00034527"/>
    </source>
</evidence>
<protein>
    <recommendedName>
        <fullName evidence="6">Adenosylhomocysteinase</fullName>
        <ecNumber evidence="11">3.13.2.1</ecNumber>
    </recommendedName>
    <alternativeName>
        <fullName evidence="10">S-adenosyl-L-homocysteine hydrolase</fullName>
    </alternativeName>
</protein>
<dbReference type="InterPro" id="IPR020082">
    <property type="entry name" value="S-Ado-L-homoCys_hydrolase_CS"/>
</dbReference>
<dbReference type="GO" id="GO:0004013">
    <property type="term" value="F:adenosylhomocysteinase activity"/>
    <property type="evidence" value="ECO:0007669"/>
    <property type="project" value="UniProtKB-EC"/>
</dbReference>
<dbReference type="EC" id="3.13.2.1" evidence="11"/>
<evidence type="ECO:0000256" key="7">
    <source>
        <dbReference type="ARBA" id="ARBA00022563"/>
    </source>
</evidence>
<dbReference type="GO" id="GO:0033353">
    <property type="term" value="P:S-adenosylmethionine cycle"/>
    <property type="evidence" value="ECO:0007669"/>
    <property type="project" value="TreeGrafter"/>
</dbReference>
<dbReference type="InterPro" id="IPR036291">
    <property type="entry name" value="NAD(P)-bd_dom_sf"/>
</dbReference>
<feature type="region of interest" description="Disordered" evidence="13">
    <location>
        <begin position="61"/>
        <end position="101"/>
    </location>
</feature>
<dbReference type="InterPro" id="IPR011333">
    <property type="entry name" value="SKP1/BTB/POZ_sf"/>
</dbReference>
<comment type="pathway">
    <text evidence="4">Amino-acid biosynthesis; L-homocysteine biosynthesis; L-homocysteine from S-adenosyl-L-homocysteine: step 1/1.</text>
</comment>
<reference evidence="15 16" key="1">
    <citation type="submission" date="2019-06" db="EMBL/GenBank/DDBJ databases">
        <title>A chromosomal-level reference genome of Carpinus fangiana (Coryloideae, Betulaceae).</title>
        <authorList>
            <person name="Yang X."/>
            <person name="Wang Z."/>
            <person name="Zhang L."/>
            <person name="Hao G."/>
            <person name="Liu J."/>
            <person name="Yang Y."/>
        </authorList>
    </citation>
    <scope>NUCLEOTIDE SEQUENCE [LARGE SCALE GENOMIC DNA]</scope>
    <source>
        <strain evidence="15">Cfa_2016G</strain>
        <tissue evidence="15">Leaf</tissue>
    </source>
</reference>
<feature type="region of interest" description="Disordered" evidence="13">
    <location>
        <begin position="211"/>
        <end position="234"/>
    </location>
</feature>
<dbReference type="SUPFAM" id="SSF51735">
    <property type="entry name" value="NAD(P)-binding Rossmann-fold domains"/>
    <property type="match status" value="1"/>
</dbReference>
<comment type="catalytic activity">
    <reaction evidence="12">
        <text>S-adenosyl-L-homocysteine + H2O = L-homocysteine + adenosine</text>
        <dbReference type="Rhea" id="RHEA:21708"/>
        <dbReference type="ChEBI" id="CHEBI:15377"/>
        <dbReference type="ChEBI" id="CHEBI:16335"/>
        <dbReference type="ChEBI" id="CHEBI:57856"/>
        <dbReference type="ChEBI" id="CHEBI:58199"/>
        <dbReference type="EC" id="3.13.2.1"/>
    </reaction>
</comment>
<evidence type="ECO:0000256" key="2">
    <source>
        <dbReference type="ARBA" id="ARBA00002639"/>
    </source>
</evidence>
<keyword evidence="8" id="KW-0378">Hydrolase</keyword>
<evidence type="ECO:0000256" key="4">
    <source>
        <dbReference type="ARBA" id="ARBA00005195"/>
    </source>
</evidence>
<evidence type="ECO:0000256" key="6">
    <source>
        <dbReference type="ARBA" id="ARBA00022091"/>
    </source>
</evidence>
<dbReference type="InterPro" id="IPR000043">
    <property type="entry name" value="Adenosylhomocysteinase-like"/>
</dbReference>
<dbReference type="OrthoDB" id="10007170at2759"/>
<dbReference type="GO" id="GO:0006730">
    <property type="term" value="P:one-carbon metabolic process"/>
    <property type="evidence" value="ECO:0007669"/>
    <property type="project" value="UniProtKB-KW"/>
</dbReference>
<evidence type="ECO:0000256" key="12">
    <source>
        <dbReference type="ARBA" id="ARBA00048858"/>
    </source>
</evidence>
<evidence type="ECO:0000256" key="1">
    <source>
        <dbReference type="ARBA" id="ARBA00001911"/>
    </source>
</evidence>
<proteinExistence type="inferred from homology"/>
<keyword evidence="9" id="KW-0520">NAD</keyword>
<comment type="pathway">
    <text evidence="3">Protein modification; protein ubiquitination.</text>
</comment>
<accession>A0A5N6KRW1</accession>
<dbReference type="Proteomes" id="UP000327013">
    <property type="component" value="Unassembled WGS sequence"/>
</dbReference>
<comment type="caution">
    <text evidence="15">The sequence shown here is derived from an EMBL/GenBank/DDBJ whole genome shotgun (WGS) entry which is preliminary data.</text>
</comment>
<evidence type="ECO:0000256" key="13">
    <source>
        <dbReference type="SAM" id="MobiDB-lite"/>
    </source>
</evidence>
<comment type="similarity">
    <text evidence="5">Belongs to the adenosylhomocysteinase family.</text>
</comment>
<dbReference type="Gene3D" id="3.40.50.1480">
    <property type="entry name" value="Adenosylhomocysteinase-like"/>
    <property type="match status" value="3"/>
</dbReference>
<feature type="region of interest" description="Disordered" evidence="13">
    <location>
        <begin position="1"/>
        <end position="48"/>
    </location>
</feature>
<dbReference type="GO" id="GO:0005829">
    <property type="term" value="C:cytosol"/>
    <property type="evidence" value="ECO:0007669"/>
    <property type="project" value="TreeGrafter"/>
</dbReference>
<dbReference type="SMART" id="SM00996">
    <property type="entry name" value="AdoHcyase"/>
    <property type="match status" value="1"/>
</dbReference>
<evidence type="ECO:0000256" key="5">
    <source>
        <dbReference type="ARBA" id="ARBA00007122"/>
    </source>
</evidence>
<evidence type="ECO:0000256" key="3">
    <source>
        <dbReference type="ARBA" id="ARBA00004906"/>
    </source>
</evidence>
<organism evidence="15 16">
    <name type="scientific">Carpinus fangiana</name>
    <dbReference type="NCBI Taxonomy" id="176857"/>
    <lineage>
        <taxon>Eukaryota</taxon>
        <taxon>Viridiplantae</taxon>
        <taxon>Streptophyta</taxon>
        <taxon>Embryophyta</taxon>
        <taxon>Tracheophyta</taxon>
        <taxon>Spermatophyta</taxon>
        <taxon>Magnoliopsida</taxon>
        <taxon>eudicotyledons</taxon>
        <taxon>Gunneridae</taxon>
        <taxon>Pentapetalae</taxon>
        <taxon>rosids</taxon>
        <taxon>fabids</taxon>
        <taxon>Fagales</taxon>
        <taxon>Betulaceae</taxon>
        <taxon>Carpinus</taxon>
    </lineage>
</organism>
<evidence type="ECO:0000313" key="16">
    <source>
        <dbReference type="Proteomes" id="UP000327013"/>
    </source>
</evidence>
<dbReference type="CDD" id="cd00401">
    <property type="entry name" value="SAHH"/>
    <property type="match status" value="1"/>
</dbReference>
<evidence type="ECO:0000256" key="10">
    <source>
        <dbReference type="ARBA" id="ARBA00033091"/>
    </source>
</evidence>
<dbReference type="AlphaFoldDB" id="A0A5N6KRW1"/>
<evidence type="ECO:0000313" key="15">
    <source>
        <dbReference type="EMBL" id="KAB8339189.1"/>
    </source>
</evidence>
<dbReference type="FunFam" id="3.40.50.720:FF:000004">
    <property type="entry name" value="Adenosylhomocysteinase"/>
    <property type="match status" value="1"/>
</dbReference>
<dbReference type="SUPFAM" id="SSF52283">
    <property type="entry name" value="Formate/glycerate dehydrogenase catalytic domain-like"/>
    <property type="match status" value="1"/>
</dbReference>
<dbReference type="EMBL" id="VIBQ01000010">
    <property type="protein sequence ID" value="KAB8339189.1"/>
    <property type="molecule type" value="Genomic_DNA"/>
</dbReference>
<dbReference type="InterPro" id="IPR042172">
    <property type="entry name" value="Adenosylhomocyst_ase-like_sf"/>
</dbReference>
<gene>
    <name evidence="15" type="ORF">FH972_022124</name>
</gene>